<proteinExistence type="predicted"/>
<evidence type="ECO:0000259" key="1">
    <source>
        <dbReference type="Pfam" id="PF03184"/>
    </source>
</evidence>
<evidence type="ECO:0000313" key="3">
    <source>
        <dbReference type="Proteomes" id="UP000243579"/>
    </source>
</evidence>
<dbReference type="Proteomes" id="UP000243579">
    <property type="component" value="Unassembled WGS sequence"/>
</dbReference>
<evidence type="ECO:0000313" key="2">
    <source>
        <dbReference type="EMBL" id="OQR85124.1"/>
    </source>
</evidence>
<dbReference type="InterPro" id="IPR004875">
    <property type="entry name" value="DDE_SF_endonuclease_dom"/>
</dbReference>
<keyword evidence="3" id="KW-1185">Reference proteome</keyword>
<sequence length="179" mass="20635">MIEFIKYEEQPWLQEYLSTRSEDSLQRLLRNFAYRYGFSRKRAISKQLSESDLESKKAAFAADFWACFYDVPPALILNADETGKFLDSPPRTELEPGSVLLVDNFKAHVSDTSYEVMWNQVQSELVALPPNCTSVCQPLDVGVMGPFKAKLRRMWMKDLNIYNTPKEKRLATIQRAILA</sequence>
<comment type="caution">
    <text evidence="2">The sequence shown here is derived from an EMBL/GenBank/DDBJ whole genome shotgun (WGS) entry which is preliminary data.</text>
</comment>
<feature type="domain" description="DDE-1" evidence="1">
    <location>
        <begin position="98"/>
        <end position="163"/>
    </location>
</feature>
<organism evidence="2 3">
    <name type="scientific">Achlya hypogyna</name>
    <name type="common">Oomycete</name>
    <name type="synonym">Protoachlya hypogyna</name>
    <dbReference type="NCBI Taxonomy" id="1202772"/>
    <lineage>
        <taxon>Eukaryota</taxon>
        <taxon>Sar</taxon>
        <taxon>Stramenopiles</taxon>
        <taxon>Oomycota</taxon>
        <taxon>Saprolegniomycetes</taxon>
        <taxon>Saprolegniales</taxon>
        <taxon>Achlyaceae</taxon>
        <taxon>Achlya</taxon>
    </lineage>
</organism>
<reference evidence="2 3" key="1">
    <citation type="journal article" date="2014" name="Genome Biol. Evol.">
        <title>The secreted proteins of Achlya hypogyna and Thraustotheca clavata identify the ancestral oomycete secretome and reveal gene acquisitions by horizontal gene transfer.</title>
        <authorList>
            <person name="Misner I."/>
            <person name="Blouin N."/>
            <person name="Leonard G."/>
            <person name="Richards T.A."/>
            <person name="Lane C.E."/>
        </authorList>
    </citation>
    <scope>NUCLEOTIDE SEQUENCE [LARGE SCALE GENOMIC DNA]</scope>
    <source>
        <strain evidence="2 3">ATCC 48635</strain>
    </source>
</reference>
<name>A0A1V9YHA9_ACHHY</name>
<dbReference type="OrthoDB" id="97987at2759"/>
<accession>A0A1V9YHA9</accession>
<dbReference type="GO" id="GO:0003676">
    <property type="term" value="F:nucleic acid binding"/>
    <property type="evidence" value="ECO:0007669"/>
    <property type="project" value="InterPro"/>
</dbReference>
<protein>
    <recommendedName>
        <fullName evidence="1">DDE-1 domain-containing protein</fullName>
    </recommendedName>
</protein>
<dbReference type="Pfam" id="PF03184">
    <property type="entry name" value="DDE_1"/>
    <property type="match status" value="1"/>
</dbReference>
<gene>
    <name evidence="2" type="ORF">ACHHYP_20606</name>
</gene>
<dbReference type="EMBL" id="JNBR01001809">
    <property type="protein sequence ID" value="OQR85124.1"/>
    <property type="molecule type" value="Genomic_DNA"/>
</dbReference>
<dbReference type="AlphaFoldDB" id="A0A1V9YHA9"/>